<organism evidence="2 3">
    <name type="scientific">Laccaria amethystina LaAM-08-1</name>
    <dbReference type="NCBI Taxonomy" id="1095629"/>
    <lineage>
        <taxon>Eukaryota</taxon>
        <taxon>Fungi</taxon>
        <taxon>Dikarya</taxon>
        <taxon>Basidiomycota</taxon>
        <taxon>Agaricomycotina</taxon>
        <taxon>Agaricomycetes</taxon>
        <taxon>Agaricomycetidae</taxon>
        <taxon>Agaricales</taxon>
        <taxon>Agaricineae</taxon>
        <taxon>Hydnangiaceae</taxon>
        <taxon>Laccaria</taxon>
    </lineage>
</organism>
<reference evidence="3" key="2">
    <citation type="submission" date="2015-01" db="EMBL/GenBank/DDBJ databases">
        <title>Evolutionary Origins and Diversification of the Mycorrhizal Mutualists.</title>
        <authorList>
            <consortium name="DOE Joint Genome Institute"/>
            <consortium name="Mycorrhizal Genomics Consortium"/>
            <person name="Kohler A."/>
            <person name="Kuo A."/>
            <person name="Nagy L.G."/>
            <person name="Floudas D."/>
            <person name="Copeland A."/>
            <person name="Barry K.W."/>
            <person name="Cichocki N."/>
            <person name="Veneault-Fourrey C."/>
            <person name="LaButti K."/>
            <person name="Lindquist E.A."/>
            <person name="Lipzen A."/>
            <person name="Lundell T."/>
            <person name="Morin E."/>
            <person name="Murat C."/>
            <person name="Riley R."/>
            <person name="Ohm R."/>
            <person name="Sun H."/>
            <person name="Tunlid A."/>
            <person name="Henrissat B."/>
            <person name="Grigoriev I.V."/>
            <person name="Hibbett D.S."/>
            <person name="Martin F."/>
        </authorList>
    </citation>
    <scope>NUCLEOTIDE SEQUENCE [LARGE SCALE GENOMIC DNA]</scope>
    <source>
        <strain evidence="3">LaAM-08-1</strain>
    </source>
</reference>
<dbReference type="EMBL" id="KN839270">
    <property type="protein sequence ID" value="KIJ90149.1"/>
    <property type="molecule type" value="Genomic_DNA"/>
</dbReference>
<feature type="region of interest" description="Disordered" evidence="1">
    <location>
        <begin position="85"/>
        <end position="108"/>
    </location>
</feature>
<keyword evidence="3" id="KW-1185">Reference proteome</keyword>
<name>A0A0C9WGW4_9AGAR</name>
<proteinExistence type="predicted"/>
<reference evidence="2 3" key="1">
    <citation type="submission" date="2014-04" db="EMBL/GenBank/DDBJ databases">
        <authorList>
            <consortium name="DOE Joint Genome Institute"/>
            <person name="Kuo A."/>
            <person name="Kohler A."/>
            <person name="Nagy L.G."/>
            <person name="Floudas D."/>
            <person name="Copeland A."/>
            <person name="Barry K.W."/>
            <person name="Cichocki N."/>
            <person name="Veneault-Fourrey C."/>
            <person name="LaButti K."/>
            <person name="Lindquist E.A."/>
            <person name="Lipzen A."/>
            <person name="Lundell T."/>
            <person name="Morin E."/>
            <person name="Murat C."/>
            <person name="Sun H."/>
            <person name="Tunlid A."/>
            <person name="Henrissat B."/>
            <person name="Grigoriev I.V."/>
            <person name="Hibbett D.S."/>
            <person name="Martin F."/>
            <person name="Nordberg H.P."/>
            <person name="Cantor M.N."/>
            <person name="Hua S.X."/>
        </authorList>
    </citation>
    <scope>NUCLEOTIDE SEQUENCE [LARGE SCALE GENOMIC DNA]</scope>
    <source>
        <strain evidence="2 3">LaAM-08-1</strain>
    </source>
</reference>
<evidence type="ECO:0000313" key="2">
    <source>
        <dbReference type="EMBL" id="KIJ90149.1"/>
    </source>
</evidence>
<dbReference type="HOGENOM" id="CLU_801843_0_0_1"/>
<sequence length="346" mass="37456">MPYILDDLELGVLVRILNQHSAQTSADPCLSALLGNLEHAWRRSQMPFASTSELFGHLDDNAANLDAEQASFPVARHHGVYSDVDDHLSDSDNPDAGFQTPQKKRRHSVCLQGGNQAYTNPTLTQRGIDFTQEERLEGGMDLVRDGLGAWMEEMGGHGLGMDSGLKENEVDLEDDGQDRGRSRILAPRGNGLCGAERAAKRRRLAHVNEIIINGNAVNENAVNENAINGNSVNETTITSRSSVNENIANAAGGNLDIAHENIGSTVNGNANNANMSANAPRVRAWGRARARSPCQRGGCPPPRFVVGSRRPVQLTYAERLMSSIVNASQNLDSRYPLGKGDRCVSN</sequence>
<evidence type="ECO:0000256" key="1">
    <source>
        <dbReference type="SAM" id="MobiDB-lite"/>
    </source>
</evidence>
<evidence type="ECO:0000313" key="3">
    <source>
        <dbReference type="Proteomes" id="UP000054477"/>
    </source>
</evidence>
<protein>
    <submittedName>
        <fullName evidence="2">Uncharacterized protein</fullName>
    </submittedName>
</protein>
<dbReference type="AlphaFoldDB" id="A0A0C9WGW4"/>
<gene>
    <name evidence="2" type="ORF">K443DRAFT_15477</name>
</gene>
<dbReference type="Proteomes" id="UP000054477">
    <property type="component" value="Unassembled WGS sequence"/>
</dbReference>
<accession>A0A0C9WGW4</accession>